<dbReference type="Proteomes" id="UP000272942">
    <property type="component" value="Unassembled WGS sequence"/>
</dbReference>
<evidence type="ECO:0000313" key="2">
    <source>
        <dbReference type="Proteomes" id="UP000272942"/>
    </source>
</evidence>
<evidence type="ECO:0000313" key="1">
    <source>
        <dbReference type="EMBL" id="VDP39015.1"/>
    </source>
</evidence>
<sequence>MTSTLAVRATVAHNSLPVSNRESTTSSGLSSRLAVTIVIRPTGVGSGPSSLRLRPEGDSVGVVEPNLGVDMVR</sequence>
<dbReference type="EMBL" id="UZAN01009115">
    <property type="protein sequence ID" value="VDP39015.1"/>
    <property type="molecule type" value="Genomic_DNA"/>
</dbReference>
<proteinExistence type="predicted"/>
<evidence type="ECO:0000313" key="3">
    <source>
        <dbReference type="WBParaSite" id="ECPE_0000143701-mRNA-1"/>
    </source>
</evidence>
<keyword evidence="2" id="KW-1185">Reference proteome</keyword>
<reference evidence="1 2" key="2">
    <citation type="submission" date="2018-11" db="EMBL/GenBank/DDBJ databases">
        <authorList>
            <consortium name="Pathogen Informatics"/>
        </authorList>
    </citation>
    <scope>NUCLEOTIDE SEQUENCE [LARGE SCALE GENOMIC DNA]</scope>
    <source>
        <strain evidence="1 2">Egypt</strain>
    </source>
</reference>
<organism evidence="3">
    <name type="scientific">Echinostoma caproni</name>
    <dbReference type="NCBI Taxonomy" id="27848"/>
    <lineage>
        <taxon>Eukaryota</taxon>
        <taxon>Metazoa</taxon>
        <taxon>Spiralia</taxon>
        <taxon>Lophotrochozoa</taxon>
        <taxon>Platyhelminthes</taxon>
        <taxon>Trematoda</taxon>
        <taxon>Digenea</taxon>
        <taxon>Plagiorchiida</taxon>
        <taxon>Echinostomata</taxon>
        <taxon>Echinostomatoidea</taxon>
        <taxon>Echinostomatidae</taxon>
        <taxon>Echinostoma</taxon>
    </lineage>
</organism>
<name>A0A183A3A2_9TREM</name>
<accession>A0A183A3A2</accession>
<gene>
    <name evidence="1" type="ORF">ECPE_LOCUS1439</name>
</gene>
<protein>
    <submittedName>
        <fullName evidence="1 3">Uncharacterized protein</fullName>
    </submittedName>
</protein>
<reference evidence="3" key="1">
    <citation type="submission" date="2016-06" db="UniProtKB">
        <authorList>
            <consortium name="WormBaseParasite"/>
        </authorList>
    </citation>
    <scope>IDENTIFICATION</scope>
</reference>
<dbReference type="AlphaFoldDB" id="A0A183A3A2"/>
<dbReference type="WBParaSite" id="ECPE_0000143701-mRNA-1">
    <property type="protein sequence ID" value="ECPE_0000143701-mRNA-1"/>
    <property type="gene ID" value="ECPE_0000143701"/>
</dbReference>